<dbReference type="GO" id="GO:0018826">
    <property type="term" value="F:methionine gamma-lyase activity"/>
    <property type="evidence" value="ECO:0007669"/>
    <property type="project" value="UniProtKB-EC"/>
</dbReference>
<dbReference type="GO" id="GO:0019346">
    <property type="term" value="P:transsulfuration"/>
    <property type="evidence" value="ECO:0007669"/>
    <property type="project" value="InterPro"/>
</dbReference>
<comment type="caution">
    <text evidence="4">The sequence shown here is derived from an EMBL/GenBank/DDBJ whole genome shotgun (WGS) entry which is preliminary data.</text>
</comment>
<dbReference type="Pfam" id="PF01053">
    <property type="entry name" value="Cys_Met_Meta_PP"/>
    <property type="match status" value="1"/>
</dbReference>
<dbReference type="EMBL" id="SNRY01002135">
    <property type="protein sequence ID" value="KAA6326613.1"/>
    <property type="molecule type" value="Genomic_DNA"/>
</dbReference>
<dbReference type="PANTHER" id="PTHR11808">
    <property type="entry name" value="TRANS-SULFURATION ENZYME FAMILY MEMBER"/>
    <property type="match status" value="1"/>
</dbReference>
<dbReference type="InterPro" id="IPR015421">
    <property type="entry name" value="PyrdxlP-dep_Trfase_major"/>
</dbReference>
<evidence type="ECO:0000256" key="2">
    <source>
        <dbReference type="ARBA" id="ARBA00022898"/>
    </source>
</evidence>
<evidence type="ECO:0000256" key="1">
    <source>
        <dbReference type="ARBA" id="ARBA00001933"/>
    </source>
</evidence>
<reference evidence="4" key="1">
    <citation type="submission" date="2019-03" db="EMBL/GenBank/DDBJ databases">
        <title>Single cell metagenomics reveals metabolic interactions within the superorganism composed of flagellate Streblomastix strix and complex community of Bacteroidetes bacteria on its surface.</title>
        <authorList>
            <person name="Treitli S.C."/>
            <person name="Kolisko M."/>
            <person name="Husnik F."/>
            <person name="Keeling P."/>
            <person name="Hampl V."/>
        </authorList>
    </citation>
    <scope>NUCLEOTIDE SEQUENCE</scope>
    <source>
        <strain evidence="4">STM</strain>
    </source>
</reference>
<evidence type="ECO:0000256" key="3">
    <source>
        <dbReference type="SAM" id="MobiDB-lite"/>
    </source>
</evidence>
<protein>
    <submittedName>
        <fullName evidence="4">L-methionine gamma-lyase</fullName>
        <ecNumber evidence="4">4.4.1.11</ecNumber>
    </submittedName>
</protein>
<keyword evidence="2" id="KW-0663">Pyridoxal phosphate</keyword>
<dbReference type="GO" id="GO:0004123">
    <property type="term" value="F:cystathionine gamma-lyase activity"/>
    <property type="evidence" value="ECO:0007669"/>
    <property type="project" value="TreeGrafter"/>
</dbReference>
<dbReference type="PANTHER" id="PTHR11808:SF85">
    <property type="entry name" value="CYSTATHIONINE GAMMA-LYASE-RELATED"/>
    <property type="match status" value="1"/>
</dbReference>
<dbReference type="GO" id="GO:0005737">
    <property type="term" value="C:cytoplasm"/>
    <property type="evidence" value="ECO:0007669"/>
    <property type="project" value="TreeGrafter"/>
</dbReference>
<dbReference type="AlphaFoldDB" id="A0A5J4R1Q6"/>
<accession>A0A5J4R1Q6</accession>
<dbReference type="GO" id="GO:0019343">
    <property type="term" value="P:cysteine biosynthetic process via cystathionine"/>
    <property type="evidence" value="ECO:0007669"/>
    <property type="project" value="TreeGrafter"/>
</dbReference>
<dbReference type="SUPFAM" id="SSF53383">
    <property type="entry name" value="PLP-dependent transferases"/>
    <property type="match status" value="1"/>
</dbReference>
<comment type="cofactor">
    <cofactor evidence="1">
        <name>pyridoxal 5'-phosphate</name>
        <dbReference type="ChEBI" id="CHEBI:597326"/>
    </cofactor>
</comment>
<dbReference type="PROSITE" id="PS00868">
    <property type="entry name" value="CYS_MET_METAB_PP"/>
    <property type="match status" value="1"/>
</dbReference>
<gene>
    <name evidence="4" type="ORF">EZS27_024303</name>
</gene>
<dbReference type="InterPro" id="IPR015424">
    <property type="entry name" value="PyrdxlP-dep_Trfase"/>
</dbReference>
<dbReference type="InterPro" id="IPR000277">
    <property type="entry name" value="Cys/Met-Metab_PyrdxlP-dep_enz"/>
</dbReference>
<feature type="region of interest" description="Disordered" evidence="3">
    <location>
        <begin position="1"/>
        <end position="30"/>
    </location>
</feature>
<evidence type="ECO:0000313" key="4">
    <source>
        <dbReference type="EMBL" id="KAA6326613.1"/>
    </source>
</evidence>
<organism evidence="4">
    <name type="scientific">termite gut metagenome</name>
    <dbReference type="NCBI Taxonomy" id="433724"/>
    <lineage>
        <taxon>unclassified sequences</taxon>
        <taxon>metagenomes</taxon>
        <taxon>organismal metagenomes</taxon>
    </lineage>
</organism>
<dbReference type="FunFam" id="3.40.640.10:FF:000046">
    <property type="entry name" value="Cystathionine gamma-lyase"/>
    <property type="match status" value="1"/>
</dbReference>
<proteinExistence type="predicted"/>
<dbReference type="GO" id="GO:0030170">
    <property type="term" value="F:pyridoxal phosphate binding"/>
    <property type="evidence" value="ECO:0007669"/>
    <property type="project" value="InterPro"/>
</dbReference>
<sequence>MSNIKNKTHWGEQTKAIHAGEPPDPVTKASSPNLVMSTTFVVGADTGFSVEGLEENDTWIYTRWGNPTVHQLEEKLAALEDAETAVAFASGMGAIVATLFHILKAGDHAIISDVAYAALSEITNEMIPKLDIEITKVDTSDLNAIKNAVKHNTKLIYTETPCNPLLRLTDIAAVANIAHNAGAKLAVDSTFATPAATKPLQLGADFVIHSLTKYLGGHGDALGGVVLGSKTELIPLRKKTSIRLGGVLSPFNAWLILRGLATFPIRKRIKGFPFKVAIRATFHCIRFKRWQIFVISIKSYRKFSRRIVIAKQYIGNCTTSILTAIPGIENSRKIRCFPRNSNGTSGHHHEYSRNVSLCQCLHQMSLDVRQNNGSSISSTKTFHLNGHFFTFQFGTNPTNHYNHINTFQTID</sequence>
<dbReference type="Gene3D" id="3.40.640.10">
    <property type="entry name" value="Type I PLP-dependent aspartate aminotransferase-like (Major domain)"/>
    <property type="match status" value="1"/>
</dbReference>
<keyword evidence="4" id="KW-0456">Lyase</keyword>
<name>A0A5J4R1Q6_9ZZZZ</name>
<dbReference type="EC" id="4.4.1.11" evidence="4"/>
<dbReference type="InterPro" id="IPR054542">
    <property type="entry name" value="Cys_met_metab_PP"/>
</dbReference>